<accession>A0AAW8GEW5</accession>
<comment type="caution">
    <text evidence="1">The sequence shown here is derived from an EMBL/GenBank/DDBJ whole genome shotgun (WGS) entry which is preliminary data.</text>
</comment>
<reference evidence="1" key="1">
    <citation type="submission" date="2023-07" db="EMBL/GenBank/DDBJ databases">
        <title>Functional and genomic diversity of the sorghum phyllosphere microbiome.</title>
        <authorList>
            <person name="Shade A."/>
        </authorList>
    </citation>
    <scope>NUCLEOTIDE SEQUENCE</scope>
    <source>
        <strain evidence="1">SORGH_AS_0908</strain>
    </source>
</reference>
<proteinExistence type="predicted"/>
<evidence type="ECO:0000313" key="1">
    <source>
        <dbReference type="EMBL" id="MDQ1120311.1"/>
    </source>
</evidence>
<sequence length="151" mass="15668">MSHLTKIAVLAILAALAGCEKKPSDAKELLTQNPPPADTSSDAAQAVTLAPGQASLLKLDGVNKLMHAELPEPTCAQRSEAVISWDAAATGNERIELWVGPEGARQIVAAGGGKDKAVIPGWASPGQIFTLRTLDGKQELDKLLLPGDACP</sequence>
<dbReference type="RefSeq" id="WP_306993692.1">
    <property type="nucleotide sequence ID" value="NZ_JAUTBB010000001.1"/>
</dbReference>
<dbReference type="PROSITE" id="PS51257">
    <property type="entry name" value="PROKAR_LIPOPROTEIN"/>
    <property type="match status" value="1"/>
</dbReference>
<name>A0AAW8GEW5_9GAMM</name>
<evidence type="ECO:0000313" key="2">
    <source>
        <dbReference type="Proteomes" id="UP001234354"/>
    </source>
</evidence>
<dbReference type="AlphaFoldDB" id="A0AAW8GEW5"/>
<gene>
    <name evidence="1" type="ORF">QE383_002619</name>
</gene>
<organism evidence="1 2">
    <name type="scientific">Pseudoxanthomonas winnipegensis</name>
    <dbReference type="NCBI Taxonomy" id="2480810"/>
    <lineage>
        <taxon>Bacteria</taxon>
        <taxon>Pseudomonadati</taxon>
        <taxon>Pseudomonadota</taxon>
        <taxon>Gammaproteobacteria</taxon>
        <taxon>Lysobacterales</taxon>
        <taxon>Lysobacteraceae</taxon>
        <taxon>Pseudoxanthomonas</taxon>
    </lineage>
</organism>
<protein>
    <recommendedName>
        <fullName evidence="3">Lipoprotein</fullName>
    </recommendedName>
</protein>
<evidence type="ECO:0008006" key="3">
    <source>
        <dbReference type="Google" id="ProtNLM"/>
    </source>
</evidence>
<dbReference type="Proteomes" id="UP001234354">
    <property type="component" value="Unassembled WGS sequence"/>
</dbReference>
<dbReference type="EMBL" id="JAUTBB010000001">
    <property type="protein sequence ID" value="MDQ1120311.1"/>
    <property type="molecule type" value="Genomic_DNA"/>
</dbReference>